<feature type="region of interest" description="Disordered" evidence="3">
    <location>
        <begin position="265"/>
        <end position="306"/>
    </location>
</feature>
<dbReference type="OrthoDB" id="2593174at2759"/>
<feature type="region of interest" description="Disordered" evidence="3">
    <location>
        <begin position="899"/>
        <end position="1050"/>
    </location>
</feature>
<proteinExistence type="predicted"/>
<sequence length="1050" mass="117576">MWSKISGVLKRPGAPSLGFDQDEEPHTDVLAGVFEQHPNLSVFRESSEIPFPSPSPPPSPSKQGRHALLKKVKGPIFESSPLKIQLPKKVKSSLQSNPNASEVSLSRPSIDSDNKPLPSTPTTDTKFGSIRSILRDRNTPATGQSVRFFSRDAYKVLSPDSTEDSTPEDMCFSAGIQRSTPARPHAQDLFSSAFDLSQPTIPAAAPLLDSAIEVEEDETQNTALKESTEVPVLESAPEIHEQELKQEDEQILPFSFGQRVFHVRNGSSQSRAETPQLDRSLETADTDDRDEDEPPVPPSHDRSLSFSFGQTMFHSLRESSRSRSRALSDTVFRSMRPEEDIKDESSAVVVYAPPEQEKEKEKDPFGANATTYYTPGTIVPPTPPQPMHVRTASKDEDIIWSLRTQLALQSELCVQFEVDLGARDELVRVLGARLEASEEECERRKNAVRSWRKRVSELERCVRGLQDEVDRSREESVERSVMDEASGEALRMLHRQIEELEREKSSGVEELKKTREELQRRDRSEQELKAGIKAAKEEMEQMGKQEDNKDTLKQDDTQRMVAWEEERAQLVRMNDALRNEQISLQSQLANAREETLRKESEMSVVKSELEAQWKHTETSGGKEQELVRERDSLKAEVDALNERISGMEVDWNQTENKKDELESEIQDLWTAKEELEHERNDLEDQLRAENEHANDLTRALQEREDRVTALEQEKQYVLDTVSRLEGHIRQRDADVAELNKRLTTREAEAESAQEEMSRMKRDHARIVNEQSRTLQEVVAREVEARAGLEEVIRSKADTDVSLGSLKERVSALTEETERLRRQVHALQQESADKEVRLTNFAKQRAQDKEDLQGLNIALDSKQQELELLKRRIGVRGTAGGTPAQVPKAPHHRRESSIFGTPALAGSRPPSVLSDAGSSVKDRKLVETPSTITKSTLGKTTRQNGVSTLTARRSVEGSMGPPPGRGTGATSAAATPTRIPSGSRVPPSSLRTAVAQRRASTSVAEPSRLRSTFSSRETLASVSASSESDEKEKENTAPPEKTPRRMSAVPA</sequence>
<dbReference type="PANTHER" id="PTHR32083:SF48">
    <property type="entry name" value="TRANS-GOLGI NETWORK-LOCALIZED SYP41-INTERACTING PROTEIN 1"/>
    <property type="match status" value="1"/>
</dbReference>
<protein>
    <submittedName>
        <fullName evidence="4">Uncharacterized protein</fullName>
    </submittedName>
</protein>
<dbReference type="PANTHER" id="PTHR32083">
    <property type="entry name" value="CILIA AND FLAGELLA-ASSOCIATED PROTEIN 58-RELATED"/>
    <property type="match status" value="1"/>
</dbReference>
<feature type="compositionally biased region" description="Basic residues" evidence="3">
    <location>
        <begin position="63"/>
        <end position="72"/>
    </location>
</feature>
<feature type="coiled-coil region" evidence="2">
    <location>
        <begin position="802"/>
        <end position="871"/>
    </location>
</feature>
<evidence type="ECO:0000256" key="2">
    <source>
        <dbReference type="SAM" id="Coils"/>
    </source>
</evidence>
<dbReference type="RefSeq" id="XP_027620191.1">
    <property type="nucleotide sequence ID" value="XM_027764390.1"/>
</dbReference>
<dbReference type="GeneID" id="38786195"/>
<feature type="region of interest" description="Disordered" evidence="3">
    <location>
        <begin position="45"/>
        <end position="72"/>
    </location>
</feature>
<feature type="compositionally biased region" description="Pro residues" evidence="3">
    <location>
        <begin position="51"/>
        <end position="60"/>
    </location>
</feature>
<feature type="region of interest" description="Disordered" evidence="3">
    <location>
        <begin position="611"/>
        <end position="630"/>
    </location>
</feature>
<gene>
    <name evidence="4" type="ORF">SCP_1502860</name>
</gene>
<evidence type="ECO:0000313" key="5">
    <source>
        <dbReference type="Proteomes" id="UP000287166"/>
    </source>
</evidence>
<accession>A0A401H4C5</accession>
<feature type="compositionally biased region" description="Polar residues" evidence="3">
    <location>
        <begin position="927"/>
        <end position="950"/>
    </location>
</feature>
<feature type="region of interest" description="Disordered" evidence="3">
    <location>
        <begin position="537"/>
        <end position="556"/>
    </location>
</feature>
<dbReference type="Gene3D" id="1.20.5.1000">
    <property type="entry name" value="arf6 gtpase in complex with a specific effector, jip4"/>
    <property type="match status" value="1"/>
</dbReference>
<comment type="caution">
    <text evidence="4">The sequence shown here is derived from an EMBL/GenBank/DDBJ whole genome shotgun (WGS) entry which is preliminary data.</text>
</comment>
<name>A0A401H4C5_9APHY</name>
<evidence type="ECO:0000313" key="4">
    <source>
        <dbReference type="EMBL" id="GBE89278.1"/>
    </source>
</evidence>
<dbReference type="EMBL" id="BFAD01000015">
    <property type="protein sequence ID" value="GBE89278.1"/>
    <property type="molecule type" value="Genomic_DNA"/>
</dbReference>
<dbReference type="STRING" id="139825.A0A401H4C5"/>
<feature type="compositionally biased region" description="Low complexity" evidence="3">
    <location>
        <begin position="967"/>
        <end position="977"/>
    </location>
</feature>
<dbReference type="InParanoid" id="A0A401H4C5"/>
<keyword evidence="5" id="KW-1185">Reference proteome</keyword>
<feature type="region of interest" description="Disordered" evidence="3">
    <location>
        <begin position="503"/>
        <end position="529"/>
    </location>
</feature>
<feature type="region of interest" description="Disordered" evidence="3">
    <location>
        <begin position="1"/>
        <end position="24"/>
    </location>
</feature>
<feature type="compositionally biased region" description="Acidic residues" evidence="3">
    <location>
        <begin position="284"/>
        <end position="294"/>
    </location>
</feature>
<reference evidence="4 5" key="1">
    <citation type="journal article" date="2018" name="Sci. Rep.">
        <title>Genome sequence of the cauliflower mushroom Sparassis crispa (Hanabiratake) and its association with beneficial usage.</title>
        <authorList>
            <person name="Kiyama R."/>
            <person name="Furutani Y."/>
            <person name="Kawaguchi K."/>
            <person name="Nakanishi T."/>
        </authorList>
    </citation>
    <scope>NUCLEOTIDE SEQUENCE [LARGE SCALE GENOMIC DNA]</scope>
</reference>
<dbReference type="GO" id="GO:0005856">
    <property type="term" value="C:cytoskeleton"/>
    <property type="evidence" value="ECO:0007669"/>
    <property type="project" value="TreeGrafter"/>
</dbReference>
<organism evidence="4 5">
    <name type="scientific">Sparassis crispa</name>
    <dbReference type="NCBI Taxonomy" id="139825"/>
    <lineage>
        <taxon>Eukaryota</taxon>
        <taxon>Fungi</taxon>
        <taxon>Dikarya</taxon>
        <taxon>Basidiomycota</taxon>
        <taxon>Agaricomycotina</taxon>
        <taxon>Agaricomycetes</taxon>
        <taxon>Polyporales</taxon>
        <taxon>Sparassidaceae</taxon>
        <taxon>Sparassis</taxon>
    </lineage>
</organism>
<evidence type="ECO:0000256" key="3">
    <source>
        <dbReference type="SAM" id="MobiDB-lite"/>
    </source>
</evidence>
<evidence type="ECO:0000256" key="1">
    <source>
        <dbReference type="ARBA" id="ARBA00023054"/>
    </source>
</evidence>
<feature type="compositionally biased region" description="Low complexity" evidence="3">
    <location>
        <begin position="1016"/>
        <end position="1025"/>
    </location>
</feature>
<feature type="region of interest" description="Disordered" evidence="3">
    <location>
        <begin position="86"/>
        <end position="138"/>
    </location>
</feature>
<dbReference type="AlphaFoldDB" id="A0A401H4C5"/>
<dbReference type="Proteomes" id="UP000287166">
    <property type="component" value="Unassembled WGS sequence"/>
</dbReference>
<keyword evidence="1 2" id="KW-0175">Coiled coil</keyword>
<feature type="compositionally biased region" description="Polar residues" evidence="3">
    <location>
        <begin position="997"/>
        <end position="1015"/>
    </location>
</feature>
<feature type="compositionally biased region" description="Polar residues" evidence="3">
    <location>
        <begin position="92"/>
        <end position="111"/>
    </location>
</feature>